<gene>
    <name evidence="4" type="ORF">AG1IA_03049</name>
</gene>
<evidence type="ECO:0000313" key="4">
    <source>
        <dbReference type="EMBL" id="ELU42920.1"/>
    </source>
</evidence>
<keyword evidence="2" id="KW-0812">Transmembrane</keyword>
<dbReference type="HOGENOM" id="CLU_263333_0_0_1"/>
<dbReference type="CDD" id="cd00229">
    <property type="entry name" value="SGNH_hydrolase"/>
    <property type="match status" value="1"/>
</dbReference>
<dbReference type="OrthoDB" id="202415at2759"/>
<evidence type="ECO:0000259" key="3">
    <source>
        <dbReference type="SMART" id="SM00672"/>
    </source>
</evidence>
<name>L8WY42_THACA</name>
<evidence type="ECO:0000256" key="2">
    <source>
        <dbReference type="SAM" id="Phobius"/>
    </source>
</evidence>
<protein>
    <submittedName>
        <fullName evidence="4">Capsular associated protein</fullName>
    </submittedName>
</protein>
<dbReference type="EMBL" id="AFRT01000686">
    <property type="protein sequence ID" value="ELU42920.1"/>
    <property type="molecule type" value="Genomic_DNA"/>
</dbReference>
<feature type="transmembrane region" description="Helical" evidence="2">
    <location>
        <begin position="12"/>
        <end position="30"/>
    </location>
</feature>
<sequence>MGESSLTDQVRRFRIPLGLLTLFIFGQLLLKSQPQLQPNIPVQKWTTQIKAFLSHSAPTPIEHPIPKLMLAAHRKYKSMITTQSTTLEEAVKEYEKRYGRPPPRGFDDWFNFAKENGCKIVDEYDGMVKDFEPFWQLDGAEFRRRAEQVGEVTSIDLVRIKDGKTTIVNVERGHPGNEVGARAQGFAMMIEKYQSKLPDMTLAINARSEARVLVPWVHLEYPNSTNQDSSIGLTAMLGGADPDGTFLSLLGFTNLIDLGFYIGVDKDGKLIPDWHGTGSVWDAFRKTCPPGTEARRLFHSIQGHGSRPSAFSRVQTHLQSNTGDSSDTTTTTNSSDKENNQDPYQGAGSDFSFVPSTQEAFDYCAHPSAHTQSGHFFSDWRTIPALYPVLSPAKAPGFSDLVIPNCVGDFRYTYGYDSINTVVKDVDDMEFPWDRKVEKIFWRGATTGGGSSPPGFMAQYQRHRCVVAWAYLHEHNRTVVYAHPSKPNEYFAHKVPHKDLNEHAVDAAFTKAVGKAVFHARAQSTLTLHPGCAEYPTGCAGMMKEMRFADPVALGEHWKYKYLLDLDGQSYSARFLAFLASQSAVIKATVYREFWTDWIVVHYIPLSGGYDELYNIHAYFSQPSAKMAAIAKADEYNATATVEEPSEGDALLKKIALAGRTWKRTTGRKVDMEAYVYRLCLEYARLWADDRDGWSFKMQVAEFVAMHQRLSGGNGTEEREKDVDSVGGEMQRRTYARSLTEVTASDSLDPSKAIPPPTPTPLVTMGDKAPRMPNGVSRAYLIAIGVLALVFLSALALSRDSIPIHLPKHALTDAHALRPHDYLNASSSDPAPFDFCPIFGPGDELAAKYGAAALAKTRLHAGTGARVQRVVHKALSGLPVTISVLGGSISACHGAGETPIASTCFATRFFNWWNSVFPHPASELTVGALRRTDSSYFAFCSAHHLPDRTDLVILDFDSSDPNHSSWSDHFELLVRSILVRPDQPAVLVLGHFAPQHQNEYGFAGVEAIHNQVAQYYDVPHVSTKPILYSRFLSHPDETSSTYYTDPILANSAGHTVLSDVLISYFQREICSGWAAARGHAFDAPRYTPDTQGKGLLGGKAAHAETTSTDVDETLNQLRVPKGRMRDRPHTLAKFREVKPFCASANDLVNPLPPSLFYGSGWDVRTDPKADAELLRHYWSSSLPTSKIRVSVKLAAGDVGVYYVREQQGAQVAEVACWVDDNVAGAVKVTNRGTGDVPLPELKMIDIAVPAGAHFVECALAGEEGSTSAPFRILGIFAT</sequence>
<dbReference type="AlphaFoldDB" id="L8WY42"/>
<proteinExistence type="predicted"/>
<dbReference type="SUPFAM" id="SSF52266">
    <property type="entry name" value="SGNH hydrolase"/>
    <property type="match status" value="1"/>
</dbReference>
<feature type="region of interest" description="Disordered" evidence="1">
    <location>
        <begin position="746"/>
        <end position="767"/>
    </location>
</feature>
<reference evidence="4 5" key="1">
    <citation type="journal article" date="2013" name="Nat. Commun.">
        <title>The evolution and pathogenic mechanisms of the rice sheath blight pathogen.</title>
        <authorList>
            <person name="Zheng A."/>
            <person name="Lin R."/>
            <person name="Xu L."/>
            <person name="Qin P."/>
            <person name="Tang C."/>
            <person name="Ai P."/>
            <person name="Zhang D."/>
            <person name="Liu Y."/>
            <person name="Sun Z."/>
            <person name="Feng H."/>
            <person name="Wang Y."/>
            <person name="Chen Y."/>
            <person name="Liang X."/>
            <person name="Fu R."/>
            <person name="Li Q."/>
            <person name="Zhang J."/>
            <person name="Yu X."/>
            <person name="Xie Z."/>
            <person name="Ding L."/>
            <person name="Guan P."/>
            <person name="Tang J."/>
            <person name="Liang Y."/>
            <person name="Wang S."/>
            <person name="Deng Q."/>
            <person name="Li S."/>
            <person name="Zhu J."/>
            <person name="Wang L."/>
            <person name="Liu H."/>
            <person name="Li P."/>
        </authorList>
    </citation>
    <scope>NUCLEOTIDE SEQUENCE [LARGE SCALE GENOMIC DNA]</scope>
    <source>
        <strain evidence="5">AG-1 IA</strain>
    </source>
</reference>
<feature type="compositionally biased region" description="Low complexity" evidence="1">
    <location>
        <begin position="320"/>
        <end position="334"/>
    </location>
</feature>
<dbReference type="Proteomes" id="UP000011668">
    <property type="component" value="Unassembled WGS sequence"/>
</dbReference>
<dbReference type="PANTHER" id="PTHR34407:SF1">
    <property type="entry name" value="SGNH HYDROLASE-TYPE ESTERASE DOMAIN-CONTAINING PROTEIN"/>
    <property type="match status" value="1"/>
</dbReference>
<keyword evidence="5" id="KW-1185">Reference proteome</keyword>
<accession>L8WY42</accession>
<dbReference type="SMART" id="SM00672">
    <property type="entry name" value="CAP10"/>
    <property type="match status" value="1"/>
</dbReference>
<feature type="domain" description="Glycosyl transferase CAP10" evidence="3">
    <location>
        <begin position="350"/>
        <end position="662"/>
    </location>
</feature>
<feature type="region of interest" description="Disordered" evidence="1">
    <location>
        <begin position="303"/>
        <end position="349"/>
    </location>
</feature>
<evidence type="ECO:0000256" key="1">
    <source>
        <dbReference type="SAM" id="MobiDB-lite"/>
    </source>
</evidence>
<comment type="caution">
    <text evidence="4">The sequence shown here is derived from an EMBL/GenBank/DDBJ whole genome shotgun (WGS) entry which is preliminary data.</text>
</comment>
<evidence type="ECO:0000313" key="5">
    <source>
        <dbReference type="Proteomes" id="UP000011668"/>
    </source>
</evidence>
<dbReference type="STRING" id="983506.L8WY42"/>
<dbReference type="PANTHER" id="PTHR34407">
    <property type="entry name" value="EXPRESSED PROTEIN"/>
    <property type="match status" value="1"/>
</dbReference>
<keyword evidence="2" id="KW-1133">Transmembrane helix</keyword>
<organism evidence="4 5">
    <name type="scientific">Thanatephorus cucumeris (strain AG1-IA)</name>
    <name type="common">Rice sheath blight fungus</name>
    <name type="synonym">Rhizoctonia solani</name>
    <dbReference type="NCBI Taxonomy" id="983506"/>
    <lineage>
        <taxon>Eukaryota</taxon>
        <taxon>Fungi</taxon>
        <taxon>Dikarya</taxon>
        <taxon>Basidiomycota</taxon>
        <taxon>Agaricomycotina</taxon>
        <taxon>Agaricomycetes</taxon>
        <taxon>Cantharellales</taxon>
        <taxon>Ceratobasidiaceae</taxon>
        <taxon>Rhizoctonia</taxon>
        <taxon>Rhizoctonia solani AG-1</taxon>
    </lineage>
</organism>
<dbReference type="InterPro" id="IPR006598">
    <property type="entry name" value="CAP10"/>
</dbReference>
<keyword evidence="2" id="KW-0472">Membrane</keyword>